<sequence>MNALDTMVLNVDNARLESFKNIEEASYKSIIEAVASVEVAKAHAAKYITEATQRVEVSKTLSKIIPHEEETLSIAKNLSAIQIAQSVSEVEVAKSNSYIEIAKSTMQDMKDMLPTLSTENKEKIADIKAKATARISSYLTELEVLKAEIEAKIAKEVAKVEISTTELITNN</sequence>
<evidence type="ECO:0000256" key="1">
    <source>
        <dbReference type="SAM" id="Coils"/>
    </source>
</evidence>
<keyword evidence="1" id="KW-0175">Coiled coil</keyword>
<proteinExistence type="predicted"/>
<gene>
    <name evidence="2" type="ORF">MNB_SV-13-977</name>
</gene>
<protein>
    <submittedName>
        <fullName evidence="2">COG1565: Uncharacterized conserved protein</fullName>
    </submittedName>
</protein>
<name>A0A1W1BPQ6_9ZZZZ</name>
<reference evidence="2" key="1">
    <citation type="submission" date="2016-10" db="EMBL/GenBank/DDBJ databases">
        <authorList>
            <person name="de Groot N.N."/>
        </authorList>
    </citation>
    <scope>NUCLEOTIDE SEQUENCE</scope>
</reference>
<accession>A0A1W1BPQ6</accession>
<dbReference type="AlphaFoldDB" id="A0A1W1BPQ6"/>
<dbReference type="EMBL" id="FPHM01000028">
    <property type="protein sequence ID" value="SFV55504.1"/>
    <property type="molecule type" value="Genomic_DNA"/>
</dbReference>
<evidence type="ECO:0000313" key="2">
    <source>
        <dbReference type="EMBL" id="SFV55504.1"/>
    </source>
</evidence>
<feature type="coiled-coil region" evidence="1">
    <location>
        <begin position="128"/>
        <end position="159"/>
    </location>
</feature>
<organism evidence="2">
    <name type="scientific">hydrothermal vent metagenome</name>
    <dbReference type="NCBI Taxonomy" id="652676"/>
    <lineage>
        <taxon>unclassified sequences</taxon>
        <taxon>metagenomes</taxon>
        <taxon>ecological metagenomes</taxon>
    </lineage>
</organism>